<keyword evidence="3" id="KW-1185">Reference proteome</keyword>
<organism evidence="2 3">
    <name type="scientific">Lapidilactobacillus achengensis</name>
    <dbReference type="NCBI Taxonomy" id="2486000"/>
    <lineage>
        <taxon>Bacteria</taxon>
        <taxon>Bacillati</taxon>
        <taxon>Bacillota</taxon>
        <taxon>Bacilli</taxon>
        <taxon>Lactobacillales</taxon>
        <taxon>Lactobacillaceae</taxon>
        <taxon>Lapidilactobacillus</taxon>
    </lineage>
</organism>
<protein>
    <submittedName>
        <fullName evidence="2">YfhO family protein</fullName>
    </submittedName>
</protein>
<evidence type="ECO:0000313" key="2">
    <source>
        <dbReference type="EMBL" id="MFC6316022.1"/>
    </source>
</evidence>
<dbReference type="Pfam" id="PF09586">
    <property type="entry name" value="YfhO"/>
    <property type="match status" value="1"/>
</dbReference>
<keyword evidence="1" id="KW-0812">Transmembrane</keyword>
<dbReference type="PANTHER" id="PTHR38454:SF1">
    <property type="entry name" value="INTEGRAL MEMBRANE PROTEIN"/>
    <property type="match status" value="1"/>
</dbReference>
<feature type="transmembrane region" description="Helical" evidence="1">
    <location>
        <begin position="17"/>
        <end position="37"/>
    </location>
</feature>
<evidence type="ECO:0000313" key="3">
    <source>
        <dbReference type="Proteomes" id="UP001596310"/>
    </source>
</evidence>
<feature type="transmembrane region" description="Helical" evidence="1">
    <location>
        <begin position="165"/>
        <end position="182"/>
    </location>
</feature>
<dbReference type="Proteomes" id="UP001596310">
    <property type="component" value="Unassembled WGS sequence"/>
</dbReference>
<name>A0ABW1UPX5_9LACO</name>
<feature type="transmembrane region" description="Helical" evidence="1">
    <location>
        <begin position="423"/>
        <end position="441"/>
    </location>
</feature>
<comment type="caution">
    <text evidence="2">The sequence shown here is derived from an EMBL/GenBank/DDBJ whole genome shotgun (WGS) entry which is preliminary data.</text>
</comment>
<feature type="transmembrane region" description="Helical" evidence="1">
    <location>
        <begin position="140"/>
        <end position="158"/>
    </location>
</feature>
<evidence type="ECO:0000256" key="1">
    <source>
        <dbReference type="SAM" id="Phobius"/>
    </source>
</evidence>
<dbReference type="PANTHER" id="PTHR38454">
    <property type="entry name" value="INTEGRAL MEMBRANE PROTEIN-RELATED"/>
    <property type="match status" value="1"/>
</dbReference>
<proteinExistence type="predicted"/>
<gene>
    <name evidence="2" type="ORF">ACFQHW_10655</name>
</gene>
<feature type="transmembrane region" description="Helical" evidence="1">
    <location>
        <begin position="194"/>
        <end position="226"/>
    </location>
</feature>
<feature type="transmembrane region" description="Helical" evidence="1">
    <location>
        <begin position="238"/>
        <end position="257"/>
    </location>
</feature>
<accession>A0ABW1UPX5</accession>
<feature type="transmembrane region" description="Helical" evidence="1">
    <location>
        <begin position="83"/>
        <end position="106"/>
    </location>
</feature>
<feature type="transmembrane region" description="Helical" evidence="1">
    <location>
        <begin position="305"/>
        <end position="323"/>
    </location>
</feature>
<feature type="transmembrane region" description="Helical" evidence="1">
    <location>
        <begin position="330"/>
        <end position="347"/>
    </location>
</feature>
<feature type="transmembrane region" description="Helical" evidence="1">
    <location>
        <begin position="864"/>
        <end position="885"/>
    </location>
</feature>
<keyword evidence="1" id="KW-0472">Membrane</keyword>
<feature type="transmembrane region" description="Helical" evidence="1">
    <location>
        <begin position="113"/>
        <end position="134"/>
    </location>
</feature>
<reference evidence="3" key="1">
    <citation type="journal article" date="2019" name="Int. J. Syst. Evol. Microbiol.">
        <title>The Global Catalogue of Microorganisms (GCM) 10K type strain sequencing project: providing services to taxonomists for standard genome sequencing and annotation.</title>
        <authorList>
            <consortium name="The Broad Institute Genomics Platform"/>
            <consortium name="The Broad Institute Genome Sequencing Center for Infectious Disease"/>
            <person name="Wu L."/>
            <person name="Ma J."/>
        </authorList>
    </citation>
    <scope>NUCLEOTIDE SEQUENCE [LARGE SCALE GENOMIC DNA]</scope>
    <source>
        <strain evidence="3">CCM 8897</strain>
    </source>
</reference>
<sequence>MDVRLTRTTIKKRPTALWYYWLSALIPFITVLIYFAIKGAFPFGSSSILTTDLGQEYIDFYAYVRRVLLGHPHEFLYSFNNSLGGAMLGTWAYYLISPFNLILLLTPGKWITVGVWLMTALKLGTCGLTMFYYLQKRTRSVQPSLALALSTAYALCGYNTAYQLNIMWLEGVMLLPLILLSLERLVDHLQWRGYLIWLSLAILTNYYIGYMLCLFSLIYFAYLMLLRTKWRQQIWPRVWRFAGSSILAAGLNAWLLWPTWRELQTTKATYNAVHWDWSWEFSPISLLPKLSLGSYSFDQMSSGQANIFTGSLVLILALLFWTAREFSVKQRALAGGVTIFLLLSFMLEPLDLLWHGGQFPVWYPSRFSFIFSAWLILLAAEVLTQVKQPRLWQFIVVGGLLSAWLITLIVIRGDVAYLTDVNLGLTGFFTIASFALVLLYFNHRHHRLLLAVMSLVLIGEVLTNYQASLEQISYTKQTEYWNYTNVVRQSLAKADQQKVANQRTGRTFNRDNDDPMQFSINGGDHFNSMLNPIIGRFYDKIGQAAGDNFVNYKFGTQVTDNFLGFQTWLTNNSPDPALLSQLSDLNSGLTTTSYRPDVFNYPSEKNDGLITIRNNPNALNLLFAANQSLLTTKLGISQPVLNQEKLVSDALGEQDYLALYSQTNFDKITLKNIQRDLPNTAATYTKKVAALPGTVTYTFKAMTNDSYYLALGSSVDKDAISLTVDGENVPIDENFRDTIMLNVARRDIGKTIKIVMTLKKNSVWIQHLELYQLNQKRLDQKFKQLKQGDAKKVTLNGDQVQAQVTLKKGQILMTTIPANQGWQLTVDGQRQATTTVLQTFIGAKLSPGTHQISLRFRPDGWRQGWLSTGGFILITLIVWFWPSVLSKRRRFK</sequence>
<dbReference type="InterPro" id="IPR018580">
    <property type="entry name" value="Uncharacterised_YfhO"/>
</dbReference>
<feature type="transmembrane region" description="Helical" evidence="1">
    <location>
        <begin position="448"/>
        <end position="467"/>
    </location>
</feature>
<dbReference type="RefSeq" id="WP_125601084.1">
    <property type="nucleotide sequence ID" value="NZ_JBHSSM010000023.1"/>
</dbReference>
<feature type="transmembrane region" description="Helical" evidence="1">
    <location>
        <begin position="391"/>
        <end position="411"/>
    </location>
</feature>
<keyword evidence="1" id="KW-1133">Transmembrane helix</keyword>
<dbReference type="EMBL" id="JBHSSM010000023">
    <property type="protein sequence ID" value="MFC6316022.1"/>
    <property type="molecule type" value="Genomic_DNA"/>
</dbReference>
<feature type="transmembrane region" description="Helical" evidence="1">
    <location>
        <begin position="367"/>
        <end position="384"/>
    </location>
</feature>